<reference evidence="1 2" key="1">
    <citation type="submission" date="2020-04" db="EMBL/GenBank/DDBJ databases">
        <title>Draft Genome Sequence of Streptomyces morookaense DSM 40503, an 8-azaguanine-producing strain.</title>
        <authorList>
            <person name="Qi J."/>
            <person name="Gao J.-M."/>
        </authorList>
    </citation>
    <scope>NUCLEOTIDE SEQUENCE [LARGE SCALE GENOMIC DNA]</scope>
    <source>
        <strain evidence="1 2">DSM 40503</strain>
    </source>
</reference>
<comment type="caution">
    <text evidence="1">The sequence shown here is derived from an EMBL/GenBank/DDBJ whole genome shotgun (WGS) entry which is preliminary data.</text>
</comment>
<protein>
    <submittedName>
        <fullName evidence="1">XRE family transcriptional regulator</fullName>
    </submittedName>
</protein>
<dbReference type="Gene3D" id="1.25.40.10">
    <property type="entry name" value="Tetratricopeptide repeat domain"/>
    <property type="match status" value="1"/>
</dbReference>
<organism evidence="1 2">
    <name type="scientific">Streptomyces morookaense</name>
    <name type="common">Streptoverticillium morookaense</name>
    <dbReference type="NCBI Taxonomy" id="1970"/>
    <lineage>
        <taxon>Bacteria</taxon>
        <taxon>Bacillati</taxon>
        <taxon>Actinomycetota</taxon>
        <taxon>Actinomycetes</taxon>
        <taxon>Kitasatosporales</taxon>
        <taxon>Streptomycetaceae</taxon>
        <taxon>Streptomyces</taxon>
    </lineage>
</organism>
<proteinExistence type="predicted"/>
<dbReference type="Proteomes" id="UP000587462">
    <property type="component" value="Unassembled WGS sequence"/>
</dbReference>
<keyword evidence="2" id="KW-1185">Reference proteome</keyword>
<dbReference type="AlphaFoldDB" id="A0A7Y7E601"/>
<evidence type="ECO:0000313" key="2">
    <source>
        <dbReference type="Proteomes" id="UP000587462"/>
    </source>
</evidence>
<accession>A0A7Y7E601</accession>
<sequence>MRLESTGSQLLHIAAKESANWATWAEATNVGDIAVEQLMADARALSEDYLTGDPAHVFMETRKLRNRTFSLLQGRQHPRQTGDLYVVAGYLCAMLAWMSSDLGQLRYAETHGRTAWLCAELAGHTELSAWVLSTRSKTAFWDGRLRDAISHARCGSARRPQGTVAVLLASQEADAWAELGAIDEARSALARANDAREHIRGEDEIGGLFSCPEARRANYAAAVLTRAGDAHRALEEADHALQSQPAHSYGTSAQIHIARASAFLLLESPDGTADAVAPVLSLAPEHRLEPVMHRMRELSSTVARSCCSRARPAVRLREEIGAWCEATAPRLIALSPDRGSD</sequence>
<dbReference type="InterPro" id="IPR011990">
    <property type="entry name" value="TPR-like_helical_dom_sf"/>
</dbReference>
<gene>
    <name evidence="1" type="ORF">HG542_07130</name>
</gene>
<name>A0A7Y7E601_STRMO</name>
<evidence type="ECO:0000313" key="1">
    <source>
        <dbReference type="EMBL" id="NVK77433.1"/>
    </source>
</evidence>
<dbReference type="EMBL" id="JABBXF010000012">
    <property type="protein sequence ID" value="NVK77433.1"/>
    <property type="molecule type" value="Genomic_DNA"/>
</dbReference>